<dbReference type="SUPFAM" id="SSF49870">
    <property type="entry name" value="Osmotin, thaumatin-like protein"/>
    <property type="match status" value="1"/>
</dbReference>
<accession>A0ABP1AYU1</accession>
<sequence>MDDVVKQVLATETFLGSSSHVSPKITASSSSSSSSSWLLLCCKLSILFLAFAESGRNYGVSATYFTFINSCSYGVAVGLQQNTNLLLLENGGFQLPVGVTQAVTAPPGWSGRFWGRTGCNFDATGLGKCVTGDCGGVLECNGAGGAPPATLVQVVVGDGVPDQYDVSLVNGYNLPLQIAASGGTGSCGTAGCISNLNVKCPPALQVANNGVVVACNSACDAFNQPQYCCKGYYNTPGTCPPTPYSEDFKSACPMAGTYAFDTVNTTYACSGASYTITFCPAGSSGIGEPAAAPAPGTNSVSPPYSSSPPSPPAPPSETPGPESEPSGPAGSPTYGSGESWATALSPPPIWCFLLISSLATLIASSRLVNCL</sequence>
<protein>
    <recommendedName>
        <fullName evidence="4">Thaumatin-like protein</fullName>
    </recommendedName>
</protein>
<feature type="compositionally biased region" description="Low complexity" evidence="1">
    <location>
        <begin position="319"/>
        <end position="333"/>
    </location>
</feature>
<dbReference type="PROSITE" id="PS51367">
    <property type="entry name" value="THAUMATIN_2"/>
    <property type="match status" value="1"/>
</dbReference>
<reference evidence="2" key="1">
    <citation type="submission" date="2024-03" db="EMBL/GenBank/DDBJ databases">
        <authorList>
            <consortium name="ELIXIR-Norway"/>
            <consortium name="Elixir Norway"/>
        </authorList>
    </citation>
    <scope>NUCLEOTIDE SEQUENCE</scope>
</reference>
<feature type="compositionally biased region" description="Low complexity" evidence="1">
    <location>
        <begin position="290"/>
        <end position="304"/>
    </location>
</feature>
<proteinExistence type="predicted"/>
<dbReference type="InterPro" id="IPR037176">
    <property type="entry name" value="Osmotin/thaumatin-like_sf"/>
</dbReference>
<dbReference type="Gene3D" id="2.60.110.10">
    <property type="entry name" value="Thaumatin"/>
    <property type="match status" value="1"/>
</dbReference>
<dbReference type="InterPro" id="IPR017949">
    <property type="entry name" value="Thaumatin_CS"/>
</dbReference>
<dbReference type="EMBL" id="OZ023718">
    <property type="protein sequence ID" value="CAK9867689.1"/>
    <property type="molecule type" value="Genomic_DNA"/>
</dbReference>
<evidence type="ECO:0000313" key="2">
    <source>
        <dbReference type="EMBL" id="CAK9867689.1"/>
    </source>
</evidence>
<organism evidence="2 3">
    <name type="scientific">Sphagnum jensenii</name>
    <dbReference type="NCBI Taxonomy" id="128206"/>
    <lineage>
        <taxon>Eukaryota</taxon>
        <taxon>Viridiplantae</taxon>
        <taxon>Streptophyta</taxon>
        <taxon>Embryophyta</taxon>
        <taxon>Bryophyta</taxon>
        <taxon>Sphagnophytina</taxon>
        <taxon>Sphagnopsida</taxon>
        <taxon>Sphagnales</taxon>
        <taxon>Sphagnaceae</taxon>
        <taxon>Sphagnum</taxon>
    </lineage>
</organism>
<name>A0ABP1AYU1_9BRYO</name>
<keyword evidence="3" id="KW-1185">Reference proteome</keyword>
<dbReference type="SMART" id="SM00205">
    <property type="entry name" value="THN"/>
    <property type="match status" value="1"/>
</dbReference>
<gene>
    <name evidence="2" type="ORF">CSSPJE1EN2_LOCUS10684</name>
</gene>
<evidence type="ECO:0000313" key="3">
    <source>
        <dbReference type="Proteomes" id="UP001497522"/>
    </source>
</evidence>
<dbReference type="CDD" id="cd09218">
    <property type="entry name" value="TLP-PA"/>
    <property type="match status" value="1"/>
</dbReference>
<dbReference type="PROSITE" id="PS00316">
    <property type="entry name" value="THAUMATIN_1"/>
    <property type="match status" value="1"/>
</dbReference>
<feature type="compositionally biased region" description="Pro residues" evidence="1">
    <location>
        <begin position="305"/>
        <end position="318"/>
    </location>
</feature>
<dbReference type="Pfam" id="PF00314">
    <property type="entry name" value="Thaumatin"/>
    <property type="match status" value="1"/>
</dbReference>
<dbReference type="PRINTS" id="PR00347">
    <property type="entry name" value="THAUMATIN"/>
</dbReference>
<evidence type="ECO:0000256" key="1">
    <source>
        <dbReference type="SAM" id="MobiDB-lite"/>
    </source>
</evidence>
<dbReference type="Proteomes" id="UP001497522">
    <property type="component" value="Chromosome 17"/>
</dbReference>
<feature type="region of interest" description="Disordered" evidence="1">
    <location>
        <begin position="290"/>
        <end position="338"/>
    </location>
</feature>
<dbReference type="InterPro" id="IPR001938">
    <property type="entry name" value="Thaumatin"/>
</dbReference>
<evidence type="ECO:0008006" key="4">
    <source>
        <dbReference type="Google" id="ProtNLM"/>
    </source>
</evidence>
<dbReference type="PANTHER" id="PTHR31048">
    <property type="entry name" value="OS03G0233200 PROTEIN"/>
    <property type="match status" value="1"/>
</dbReference>